<keyword evidence="3" id="KW-1185">Reference proteome</keyword>
<name>A0AAN8MZW1_9PEZI</name>
<feature type="region of interest" description="Disordered" evidence="1">
    <location>
        <begin position="1"/>
        <end position="60"/>
    </location>
</feature>
<organism evidence="2 3">
    <name type="scientific">Arthrobotrys conoides</name>
    <dbReference type="NCBI Taxonomy" id="74498"/>
    <lineage>
        <taxon>Eukaryota</taxon>
        <taxon>Fungi</taxon>
        <taxon>Dikarya</taxon>
        <taxon>Ascomycota</taxon>
        <taxon>Pezizomycotina</taxon>
        <taxon>Orbiliomycetes</taxon>
        <taxon>Orbiliales</taxon>
        <taxon>Orbiliaceae</taxon>
        <taxon>Arthrobotrys</taxon>
    </lineage>
</organism>
<dbReference type="AlphaFoldDB" id="A0AAN8MZW1"/>
<evidence type="ECO:0000256" key="1">
    <source>
        <dbReference type="SAM" id="MobiDB-lite"/>
    </source>
</evidence>
<comment type="caution">
    <text evidence="2">The sequence shown here is derived from an EMBL/GenBank/DDBJ whole genome shotgun (WGS) entry which is preliminary data.</text>
</comment>
<reference evidence="2 3" key="1">
    <citation type="submission" date="2019-10" db="EMBL/GenBank/DDBJ databases">
        <authorList>
            <person name="Palmer J.M."/>
        </authorList>
    </citation>
    <scope>NUCLEOTIDE SEQUENCE [LARGE SCALE GENOMIC DNA]</scope>
    <source>
        <strain evidence="2 3">TWF506</strain>
    </source>
</reference>
<feature type="compositionally biased region" description="Basic and acidic residues" evidence="1">
    <location>
        <begin position="14"/>
        <end position="33"/>
    </location>
</feature>
<evidence type="ECO:0000313" key="3">
    <source>
        <dbReference type="Proteomes" id="UP001307849"/>
    </source>
</evidence>
<feature type="compositionally biased region" description="Basic residues" evidence="1">
    <location>
        <begin position="1"/>
        <end position="13"/>
    </location>
</feature>
<dbReference type="EMBL" id="JAVHJM010000010">
    <property type="protein sequence ID" value="KAK6504288.1"/>
    <property type="molecule type" value="Genomic_DNA"/>
</dbReference>
<evidence type="ECO:0000313" key="2">
    <source>
        <dbReference type="EMBL" id="KAK6504288.1"/>
    </source>
</evidence>
<gene>
    <name evidence="2" type="ORF">TWF506_002491</name>
</gene>
<sequence>MMIIIRTRRRIKSALREKEESEMSKRTESERKPQKTGCRQNSPGASEERATEISQAQTPPLGILILLRPKTPVADMLSKPVTPGIINQNYR</sequence>
<dbReference type="Proteomes" id="UP001307849">
    <property type="component" value="Unassembled WGS sequence"/>
</dbReference>
<accession>A0AAN8MZW1</accession>
<proteinExistence type="predicted"/>
<protein>
    <submittedName>
        <fullName evidence="2">Uncharacterized protein</fullName>
    </submittedName>
</protein>